<dbReference type="Proteomes" id="UP000217209">
    <property type="component" value="Chromosome"/>
</dbReference>
<dbReference type="AlphaFoldDB" id="A0A1Q2HX26"/>
<dbReference type="EMBL" id="CP019688">
    <property type="protein sequence ID" value="AQQ15401.1"/>
    <property type="molecule type" value="Genomic_DNA"/>
</dbReference>
<sequence>MSAADGHFDDPNTVDVDAELPASRKTRRRRTQRALITDAQHTPEQNRRSREMQYAILQGLRLPFIALALLSGFVFDNWWIAAVLFTISVPLPWISVMIANGQGEVRDSRQKNVYKPAAAREAMRLEAARQAQLEADGPADRPTIIDHDDLP</sequence>
<feature type="compositionally biased region" description="Basic and acidic residues" evidence="1">
    <location>
        <begin position="1"/>
        <end position="10"/>
    </location>
</feature>
<evidence type="ECO:0000256" key="1">
    <source>
        <dbReference type="SAM" id="MobiDB-lite"/>
    </source>
</evidence>
<feature type="region of interest" description="Disordered" evidence="1">
    <location>
        <begin position="131"/>
        <end position="151"/>
    </location>
</feature>
<proteinExistence type="predicted"/>
<feature type="transmembrane region" description="Helical" evidence="2">
    <location>
        <begin position="79"/>
        <end position="99"/>
    </location>
</feature>
<evidence type="ECO:0000256" key="2">
    <source>
        <dbReference type="SAM" id="Phobius"/>
    </source>
</evidence>
<evidence type="ECO:0000313" key="4">
    <source>
        <dbReference type="Proteomes" id="UP000217209"/>
    </source>
</evidence>
<evidence type="ECO:0008006" key="5">
    <source>
        <dbReference type="Google" id="ProtNLM"/>
    </source>
</evidence>
<accession>A0A1Q2HX26</accession>
<organism evidence="3 4">
    <name type="scientific">Corynebacterium glaucum</name>
    <dbReference type="NCBI Taxonomy" id="187491"/>
    <lineage>
        <taxon>Bacteria</taxon>
        <taxon>Bacillati</taxon>
        <taxon>Actinomycetota</taxon>
        <taxon>Actinomycetes</taxon>
        <taxon>Mycobacteriales</taxon>
        <taxon>Corynebacteriaceae</taxon>
        <taxon>Corynebacterium</taxon>
    </lineage>
</organism>
<feature type="transmembrane region" description="Helical" evidence="2">
    <location>
        <begin position="54"/>
        <end position="73"/>
    </location>
</feature>
<name>A0A1Q2HX26_9CORY</name>
<keyword evidence="2" id="KW-0812">Transmembrane</keyword>
<keyword evidence="2" id="KW-1133">Transmembrane helix</keyword>
<dbReference type="RefSeq" id="WP_095660094.1">
    <property type="nucleotide sequence ID" value="NZ_BAAAKB010000002.1"/>
</dbReference>
<dbReference type="OrthoDB" id="5188998at2"/>
<gene>
    <name evidence="3" type="ORF">CGLAU_07230</name>
</gene>
<protein>
    <recommendedName>
        <fullName evidence="5">DUF3099 domain-containing protein</fullName>
    </recommendedName>
</protein>
<dbReference type="Pfam" id="PF11298">
    <property type="entry name" value="DUF3099"/>
    <property type="match status" value="1"/>
</dbReference>
<reference evidence="3 4" key="1">
    <citation type="submission" date="2016-12" db="EMBL/GenBank/DDBJ databases">
        <authorList>
            <person name="Song W.-J."/>
            <person name="Kurnit D.M."/>
        </authorList>
    </citation>
    <scope>NUCLEOTIDE SEQUENCE [LARGE SCALE GENOMIC DNA]</scope>
    <source>
        <strain evidence="3 4">DSM 30827</strain>
    </source>
</reference>
<feature type="region of interest" description="Disordered" evidence="1">
    <location>
        <begin position="1"/>
        <end position="31"/>
    </location>
</feature>
<keyword evidence="2" id="KW-0472">Membrane</keyword>
<evidence type="ECO:0000313" key="3">
    <source>
        <dbReference type="EMBL" id="AQQ15401.1"/>
    </source>
</evidence>
<dbReference type="KEGG" id="cgv:CGLAU_07230"/>
<keyword evidence="4" id="KW-1185">Reference proteome</keyword>
<dbReference type="InterPro" id="IPR021449">
    <property type="entry name" value="DUF3099"/>
</dbReference>